<feature type="region of interest" description="Disordered" evidence="1">
    <location>
        <begin position="452"/>
        <end position="498"/>
    </location>
</feature>
<proteinExistence type="predicted"/>
<evidence type="ECO:0000313" key="2">
    <source>
        <dbReference type="EMBL" id="PRQ09832.1"/>
    </source>
</evidence>
<protein>
    <submittedName>
        <fullName evidence="2">Uncharacterized protein</fullName>
    </submittedName>
</protein>
<organism evidence="2 3">
    <name type="scientific">Enhygromyxa salina</name>
    <dbReference type="NCBI Taxonomy" id="215803"/>
    <lineage>
        <taxon>Bacteria</taxon>
        <taxon>Pseudomonadati</taxon>
        <taxon>Myxococcota</taxon>
        <taxon>Polyangia</taxon>
        <taxon>Nannocystales</taxon>
        <taxon>Nannocystaceae</taxon>
        <taxon>Enhygromyxa</taxon>
    </lineage>
</organism>
<dbReference type="AlphaFoldDB" id="A0A2S9YXN7"/>
<dbReference type="Proteomes" id="UP000238823">
    <property type="component" value="Unassembled WGS sequence"/>
</dbReference>
<feature type="compositionally biased region" description="Basic residues" evidence="1">
    <location>
        <begin position="487"/>
        <end position="498"/>
    </location>
</feature>
<gene>
    <name evidence="2" type="ORF">ENSA7_04430</name>
</gene>
<comment type="caution">
    <text evidence="2">The sequence shown here is derived from an EMBL/GenBank/DDBJ whole genome shotgun (WGS) entry which is preliminary data.</text>
</comment>
<reference evidence="2 3" key="1">
    <citation type="submission" date="2018-03" db="EMBL/GenBank/DDBJ databases">
        <title>Draft Genome Sequences of the Obligatory Marine Myxobacteria Enhygromyxa salina SWB007.</title>
        <authorList>
            <person name="Poehlein A."/>
            <person name="Moghaddam J.A."/>
            <person name="Harms H."/>
            <person name="Alanjari M."/>
            <person name="Koenig G.M."/>
            <person name="Daniel R."/>
            <person name="Schaeberle T.F."/>
        </authorList>
    </citation>
    <scope>NUCLEOTIDE SEQUENCE [LARGE SCALE GENOMIC DNA]</scope>
    <source>
        <strain evidence="2 3">SWB007</strain>
    </source>
</reference>
<name>A0A2S9YXN7_9BACT</name>
<sequence>MHDERAAQVAPQLVVSEGDRQIQELGRVVGRHIHHIQDPAKPLAGERPLAAGHWDIGDHRPGHDPVALAANDLVLRVFCDEFPPARLRPRIVGDSRRARGDRLLDPHHEFIAQRPVLRDQQHLRRRAVVPGVLGERGSELPGVIVELALGVGPRRHDIRRDAAKLGGERPLVDPLPRGLAARSLVGISTPYDCIVGRVGAGHVDRVDLGVLAQVLAHLDPAVDHPHEAGVDQRLERALDVRAVDLVDRVHLEQHHLVIDEQLVQHVGRAQEDLVARAHDQRDLAGPGLTAGLAPVDPALLGQGPGLEPQVDVPPGEQRLVEQGLREHANDPLIAVWRGAAALGHGRRRGVVLERVDEVPDAARHRQESGEPLLALGVGARRDALERAGARDPGVGLGLERDHHLAQQLDARLDPGGHPAIRAGAQLRDRGVDSRERRGIEWGRATPGLNGVHGVFSDSQGSARGRSTRAWGPGFALSSHPEPGGTRGRARTSRAARTG</sequence>
<accession>A0A2S9YXN7</accession>
<evidence type="ECO:0000256" key="1">
    <source>
        <dbReference type="SAM" id="MobiDB-lite"/>
    </source>
</evidence>
<evidence type="ECO:0000313" key="3">
    <source>
        <dbReference type="Proteomes" id="UP000238823"/>
    </source>
</evidence>
<dbReference type="EMBL" id="PVNL01000012">
    <property type="protein sequence ID" value="PRQ09832.1"/>
    <property type="molecule type" value="Genomic_DNA"/>
</dbReference>